<dbReference type="NCBIfam" id="NF008866">
    <property type="entry name" value="PRK11899.1"/>
    <property type="match status" value="1"/>
</dbReference>
<dbReference type="RefSeq" id="WP_082828881.1">
    <property type="nucleotide sequence ID" value="NZ_CP121027.1"/>
</dbReference>
<feature type="domain" description="ACT" evidence="10">
    <location>
        <begin position="204"/>
        <end position="281"/>
    </location>
</feature>
<dbReference type="SUPFAM" id="SSF55021">
    <property type="entry name" value="ACT-like"/>
    <property type="match status" value="1"/>
</dbReference>
<feature type="site" description="Essential for prephenate dehydratase activity" evidence="8">
    <location>
        <position position="182"/>
    </location>
</feature>
<sequence length="295" mass="31796">MPAAQDMPVTPARSIAFQGQPGAYSHMACLEMFPELVPLPCPTFADAIEAVREGKADRAMIPIDNTLAGRVADVHRLLPTSGLHLTGEHFMRVSHCLLGAPGARLDQVKTALSHVHALGQCHRFMEAHGIRPVIHSDTASAAARVAELRDPAVAAIASRLSADIYGLDVLAEAIEDAEHNTTRFVVMMREPVIPAPDNGLVVTSFLFQVRNVPAALYKALGGFATNGVNMTKLENYLIDGAFTPAVFYAEIEGHPEDRAVALAMEELGFFSTDVRILGVYPASPRRQQDPDATAR</sequence>
<name>A0A3B9IID1_9PROT</name>
<evidence type="ECO:0000256" key="7">
    <source>
        <dbReference type="ARBA" id="ARBA00047848"/>
    </source>
</evidence>
<dbReference type="EMBL" id="DMAI01000145">
    <property type="protein sequence ID" value="HAE47624.1"/>
    <property type="molecule type" value="Genomic_DNA"/>
</dbReference>
<evidence type="ECO:0000256" key="1">
    <source>
        <dbReference type="ARBA" id="ARBA00004741"/>
    </source>
</evidence>
<keyword evidence="3" id="KW-0028">Amino-acid biosynthesis</keyword>
<comment type="caution">
    <text evidence="11">The sequence shown here is derived from an EMBL/GenBank/DDBJ whole genome shotgun (WGS) entry which is preliminary data.</text>
</comment>
<dbReference type="Gene3D" id="3.30.70.260">
    <property type="match status" value="1"/>
</dbReference>
<evidence type="ECO:0000256" key="8">
    <source>
        <dbReference type="PIRSR" id="PIRSR001500-2"/>
    </source>
</evidence>
<dbReference type="PANTHER" id="PTHR21022:SF19">
    <property type="entry name" value="PREPHENATE DEHYDRATASE-RELATED"/>
    <property type="match status" value="1"/>
</dbReference>
<evidence type="ECO:0000259" key="10">
    <source>
        <dbReference type="PROSITE" id="PS51671"/>
    </source>
</evidence>
<evidence type="ECO:0000256" key="3">
    <source>
        <dbReference type="ARBA" id="ARBA00022605"/>
    </source>
</evidence>
<dbReference type="GO" id="GO:0005737">
    <property type="term" value="C:cytoplasm"/>
    <property type="evidence" value="ECO:0007669"/>
    <property type="project" value="TreeGrafter"/>
</dbReference>
<dbReference type="Gene3D" id="3.40.190.10">
    <property type="entry name" value="Periplasmic binding protein-like II"/>
    <property type="match status" value="2"/>
</dbReference>
<dbReference type="Pfam" id="PF00800">
    <property type="entry name" value="PDT"/>
    <property type="match status" value="1"/>
</dbReference>
<dbReference type="Proteomes" id="UP000257706">
    <property type="component" value="Unassembled WGS sequence"/>
</dbReference>
<protein>
    <recommendedName>
        <fullName evidence="2">prephenate dehydratase</fullName>
        <ecNumber evidence="2">4.2.1.51</ecNumber>
    </recommendedName>
</protein>
<keyword evidence="5" id="KW-0584">Phenylalanine biosynthesis</keyword>
<feature type="domain" description="Prephenate dehydratase" evidence="9">
    <location>
        <begin position="14"/>
        <end position="189"/>
    </location>
</feature>
<dbReference type="CDD" id="cd13631">
    <property type="entry name" value="PBP2_Ct-PDT_like"/>
    <property type="match status" value="1"/>
</dbReference>
<evidence type="ECO:0000256" key="4">
    <source>
        <dbReference type="ARBA" id="ARBA00023141"/>
    </source>
</evidence>
<dbReference type="GeneID" id="97243996"/>
<evidence type="ECO:0000256" key="5">
    <source>
        <dbReference type="ARBA" id="ARBA00023222"/>
    </source>
</evidence>
<dbReference type="OrthoDB" id="9802281at2"/>
<proteinExistence type="predicted"/>
<evidence type="ECO:0000313" key="11">
    <source>
        <dbReference type="EMBL" id="HAE47624.1"/>
    </source>
</evidence>
<keyword evidence="4" id="KW-0057">Aromatic amino acid biosynthesis</keyword>
<organism evidence="11 12">
    <name type="scientific">Tistrella mobilis</name>
    <dbReference type="NCBI Taxonomy" id="171437"/>
    <lineage>
        <taxon>Bacteria</taxon>
        <taxon>Pseudomonadati</taxon>
        <taxon>Pseudomonadota</taxon>
        <taxon>Alphaproteobacteria</taxon>
        <taxon>Geminicoccales</taxon>
        <taxon>Geminicoccaceae</taxon>
        <taxon>Tistrella</taxon>
    </lineage>
</organism>
<dbReference type="EC" id="4.2.1.51" evidence="2"/>
<reference evidence="11 12" key="1">
    <citation type="journal article" date="2018" name="Nat. Biotechnol.">
        <title>A standardized bacterial taxonomy based on genome phylogeny substantially revises the tree of life.</title>
        <authorList>
            <person name="Parks D.H."/>
            <person name="Chuvochina M."/>
            <person name="Waite D.W."/>
            <person name="Rinke C."/>
            <person name="Skarshewski A."/>
            <person name="Chaumeil P.A."/>
            <person name="Hugenholtz P."/>
        </authorList>
    </citation>
    <scope>NUCLEOTIDE SEQUENCE [LARGE SCALE GENOMIC DNA]</scope>
    <source>
        <strain evidence="11">UBA8739</strain>
    </source>
</reference>
<dbReference type="PIRSF" id="PIRSF001500">
    <property type="entry name" value="Chor_mut_pdt_Ppr"/>
    <property type="match status" value="1"/>
</dbReference>
<dbReference type="GO" id="GO:0004664">
    <property type="term" value="F:prephenate dehydratase activity"/>
    <property type="evidence" value="ECO:0007669"/>
    <property type="project" value="UniProtKB-EC"/>
</dbReference>
<dbReference type="InterPro" id="IPR018528">
    <property type="entry name" value="Preph_deHydtase_CS"/>
</dbReference>
<evidence type="ECO:0000256" key="2">
    <source>
        <dbReference type="ARBA" id="ARBA00013147"/>
    </source>
</evidence>
<comment type="catalytic activity">
    <reaction evidence="7">
        <text>prephenate + H(+) = 3-phenylpyruvate + CO2 + H2O</text>
        <dbReference type="Rhea" id="RHEA:21648"/>
        <dbReference type="ChEBI" id="CHEBI:15377"/>
        <dbReference type="ChEBI" id="CHEBI:15378"/>
        <dbReference type="ChEBI" id="CHEBI:16526"/>
        <dbReference type="ChEBI" id="CHEBI:18005"/>
        <dbReference type="ChEBI" id="CHEBI:29934"/>
        <dbReference type="EC" id="4.2.1.51"/>
    </reaction>
</comment>
<dbReference type="GO" id="GO:0009094">
    <property type="term" value="P:L-phenylalanine biosynthetic process"/>
    <property type="evidence" value="ECO:0007669"/>
    <property type="project" value="UniProtKB-UniPathway"/>
</dbReference>
<keyword evidence="6" id="KW-0456">Lyase</keyword>
<dbReference type="InterPro" id="IPR001086">
    <property type="entry name" value="Preph_deHydtase"/>
</dbReference>
<gene>
    <name evidence="11" type="ORF">DCK97_09415</name>
</gene>
<dbReference type="AlphaFoldDB" id="A0A3B9IID1"/>
<evidence type="ECO:0000313" key="12">
    <source>
        <dbReference type="Proteomes" id="UP000257706"/>
    </source>
</evidence>
<accession>A0A3B9IID1</accession>
<evidence type="ECO:0000256" key="6">
    <source>
        <dbReference type="ARBA" id="ARBA00023239"/>
    </source>
</evidence>
<evidence type="ECO:0000259" key="9">
    <source>
        <dbReference type="PROSITE" id="PS51171"/>
    </source>
</evidence>
<dbReference type="InterPro" id="IPR002912">
    <property type="entry name" value="ACT_dom"/>
</dbReference>
<dbReference type="InterPro" id="IPR008242">
    <property type="entry name" value="Chor_mutase/pphenate_deHydtase"/>
</dbReference>
<dbReference type="PROSITE" id="PS51671">
    <property type="entry name" value="ACT"/>
    <property type="match status" value="1"/>
</dbReference>
<dbReference type="PANTHER" id="PTHR21022">
    <property type="entry name" value="PREPHENATE DEHYDRATASE P PROTEIN"/>
    <property type="match status" value="1"/>
</dbReference>
<dbReference type="SUPFAM" id="SSF53850">
    <property type="entry name" value="Periplasmic binding protein-like II"/>
    <property type="match status" value="1"/>
</dbReference>
<dbReference type="InterPro" id="IPR045865">
    <property type="entry name" value="ACT-like_dom_sf"/>
</dbReference>
<dbReference type="PROSITE" id="PS00857">
    <property type="entry name" value="PREPHENATE_DEHYDR_1"/>
    <property type="match status" value="1"/>
</dbReference>
<dbReference type="UniPathway" id="UPA00121">
    <property type="reaction ID" value="UER00345"/>
</dbReference>
<comment type="pathway">
    <text evidence="1">Amino-acid biosynthesis; L-phenylalanine biosynthesis; phenylpyruvate from prephenate: step 1/1.</text>
</comment>
<dbReference type="CDD" id="cd04905">
    <property type="entry name" value="ACT_CM-PDT"/>
    <property type="match status" value="1"/>
</dbReference>
<dbReference type="PROSITE" id="PS51171">
    <property type="entry name" value="PREPHENATE_DEHYDR_3"/>
    <property type="match status" value="1"/>
</dbReference>